<protein>
    <submittedName>
        <fullName evidence="1">Uncharacterized protein</fullName>
    </submittedName>
</protein>
<evidence type="ECO:0000313" key="2">
    <source>
        <dbReference type="Proteomes" id="UP000814140"/>
    </source>
</evidence>
<accession>A0ACB8ST51</accession>
<proteinExistence type="predicted"/>
<dbReference type="EMBL" id="MU277231">
    <property type="protein sequence ID" value="KAI0058881.1"/>
    <property type="molecule type" value="Genomic_DNA"/>
</dbReference>
<keyword evidence="2" id="KW-1185">Reference proteome</keyword>
<evidence type="ECO:0000313" key="1">
    <source>
        <dbReference type="EMBL" id="KAI0058881.1"/>
    </source>
</evidence>
<gene>
    <name evidence="1" type="ORF">BV25DRAFT_1918988</name>
</gene>
<reference evidence="1" key="2">
    <citation type="journal article" date="2022" name="New Phytol.">
        <title>Evolutionary transition to the ectomycorrhizal habit in the genomes of a hyperdiverse lineage of mushroom-forming fungi.</title>
        <authorList>
            <person name="Looney B."/>
            <person name="Miyauchi S."/>
            <person name="Morin E."/>
            <person name="Drula E."/>
            <person name="Courty P.E."/>
            <person name="Kohler A."/>
            <person name="Kuo A."/>
            <person name="LaButti K."/>
            <person name="Pangilinan J."/>
            <person name="Lipzen A."/>
            <person name="Riley R."/>
            <person name="Andreopoulos W."/>
            <person name="He G."/>
            <person name="Johnson J."/>
            <person name="Nolan M."/>
            <person name="Tritt A."/>
            <person name="Barry K.W."/>
            <person name="Grigoriev I.V."/>
            <person name="Nagy L.G."/>
            <person name="Hibbett D."/>
            <person name="Henrissat B."/>
            <person name="Matheny P.B."/>
            <person name="Labbe J."/>
            <person name="Martin F.M."/>
        </authorList>
    </citation>
    <scope>NUCLEOTIDE SEQUENCE</scope>
    <source>
        <strain evidence="1">HHB10654</strain>
    </source>
</reference>
<dbReference type="Proteomes" id="UP000814140">
    <property type="component" value="Unassembled WGS sequence"/>
</dbReference>
<reference evidence="1" key="1">
    <citation type="submission" date="2021-03" db="EMBL/GenBank/DDBJ databases">
        <authorList>
            <consortium name="DOE Joint Genome Institute"/>
            <person name="Ahrendt S."/>
            <person name="Looney B.P."/>
            <person name="Miyauchi S."/>
            <person name="Morin E."/>
            <person name="Drula E."/>
            <person name="Courty P.E."/>
            <person name="Chicoki N."/>
            <person name="Fauchery L."/>
            <person name="Kohler A."/>
            <person name="Kuo A."/>
            <person name="Labutti K."/>
            <person name="Pangilinan J."/>
            <person name="Lipzen A."/>
            <person name="Riley R."/>
            <person name="Andreopoulos W."/>
            <person name="He G."/>
            <person name="Johnson J."/>
            <person name="Barry K.W."/>
            <person name="Grigoriev I.V."/>
            <person name="Nagy L."/>
            <person name="Hibbett D."/>
            <person name="Henrissat B."/>
            <person name="Matheny P.B."/>
            <person name="Labbe J."/>
            <person name="Martin F."/>
        </authorList>
    </citation>
    <scope>NUCLEOTIDE SEQUENCE</scope>
    <source>
        <strain evidence="1">HHB10654</strain>
    </source>
</reference>
<comment type="caution">
    <text evidence="1">The sequence shown here is derived from an EMBL/GenBank/DDBJ whole genome shotgun (WGS) entry which is preliminary data.</text>
</comment>
<sequence length="242" mass="26135">MVAPTLSIAPVKAALPERQPHLMPFHVAYTGPAPISTYFRVKPAPDASTHPKDVSKDTGDAKEAEDTTAVVIVASEQVAVEVDSTAVVATVSVVVPNPPDVPTPSTFGLIQKLSKTAKRFVSAFRGRVMHGVEVALPEGYSGVVLRGDADMKGKAKESSGRGRNGNGRPTRRSAKSKVDATEEDEEQTDIDEPLVRTLKPTAQFSSFVLWHPDIPVDEGKDEYLRSLTEWVSLAAEIHRVEE</sequence>
<organism evidence="1 2">
    <name type="scientific">Artomyces pyxidatus</name>
    <dbReference type="NCBI Taxonomy" id="48021"/>
    <lineage>
        <taxon>Eukaryota</taxon>
        <taxon>Fungi</taxon>
        <taxon>Dikarya</taxon>
        <taxon>Basidiomycota</taxon>
        <taxon>Agaricomycotina</taxon>
        <taxon>Agaricomycetes</taxon>
        <taxon>Russulales</taxon>
        <taxon>Auriscalpiaceae</taxon>
        <taxon>Artomyces</taxon>
    </lineage>
</organism>
<name>A0ACB8ST51_9AGAM</name>